<feature type="binding site" evidence="6">
    <location>
        <begin position="93"/>
        <end position="96"/>
    </location>
    <ligand>
        <name>(6R)-10-formyltetrahydrofolate</name>
        <dbReference type="ChEBI" id="CHEBI:195366"/>
    </ligand>
</feature>
<organism evidence="8 9">
    <name type="scientific">Pseudothermotoga thermarum DSM 5069</name>
    <dbReference type="NCBI Taxonomy" id="688269"/>
    <lineage>
        <taxon>Bacteria</taxon>
        <taxon>Thermotogati</taxon>
        <taxon>Thermotogota</taxon>
        <taxon>Thermotogae</taxon>
        <taxon>Thermotogales</taxon>
        <taxon>Thermotogaceae</taxon>
        <taxon>Pseudothermotoga</taxon>
    </lineage>
</organism>
<dbReference type="EC" id="2.1.2.2" evidence="6"/>
<evidence type="ECO:0000313" key="8">
    <source>
        <dbReference type="EMBL" id="AEH50554.1"/>
    </source>
</evidence>
<dbReference type="eggNOG" id="COG0299">
    <property type="taxonomic scope" value="Bacteria"/>
</dbReference>
<evidence type="ECO:0000256" key="1">
    <source>
        <dbReference type="ARBA" id="ARBA00005054"/>
    </source>
</evidence>
<evidence type="ECO:0000256" key="6">
    <source>
        <dbReference type="HAMAP-Rule" id="MF_01930"/>
    </source>
</evidence>
<evidence type="ECO:0000256" key="4">
    <source>
        <dbReference type="ARBA" id="ARBA00038440"/>
    </source>
</evidence>
<dbReference type="CDD" id="cd08645">
    <property type="entry name" value="FMT_core_GART"/>
    <property type="match status" value="1"/>
</dbReference>
<dbReference type="GO" id="GO:0004644">
    <property type="term" value="F:phosphoribosylglycinamide formyltransferase activity"/>
    <property type="evidence" value="ECO:0007669"/>
    <property type="project" value="UniProtKB-UniRule"/>
</dbReference>
<dbReference type="HAMAP" id="MF_01930">
    <property type="entry name" value="PurN"/>
    <property type="match status" value="1"/>
</dbReference>
<dbReference type="EMBL" id="CP002351">
    <property type="protein sequence ID" value="AEH50554.1"/>
    <property type="molecule type" value="Genomic_DNA"/>
</dbReference>
<keyword evidence="9" id="KW-1185">Reference proteome</keyword>
<evidence type="ECO:0000256" key="5">
    <source>
        <dbReference type="ARBA" id="ARBA00047664"/>
    </source>
</evidence>
<evidence type="ECO:0000259" key="7">
    <source>
        <dbReference type="Pfam" id="PF00551"/>
    </source>
</evidence>
<dbReference type="OrthoDB" id="9806170at2"/>
<evidence type="ECO:0000313" key="9">
    <source>
        <dbReference type="Proteomes" id="UP000006804"/>
    </source>
</evidence>
<dbReference type="InterPro" id="IPR002376">
    <property type="entry name" value="Formyl_transf_N"/>
</dbReference>
<dbReference type="PANTHER" id="PTHR43369:SF2">
    <property type="entry name" value="PHOSPHORIBOSYLGLYCINAMIDE FORMYLTRANSFERASE"/>
    <property type="match status" value="1"/>
</dbReference>
<dbReference type="Proteomes" id="UP000006804">
    <property type="component" value="Chromosome"/>
</dbReference>
<dbReference type="UniPathway" id="UPA00074">
    <property type="reaction ID" value="UER00126"/>
</dbReference>
<proteinExistence type="inferred from homology"/>
<dbReference type="GO" id="GO:0005829">
    <property type="term" value="C:cytosol"/>
    <property type="evidence" value="ECO:0007669"/>
    <property type="project" value="TreeGrafter"/>
</dbReference>
<dbReference type="InterPro" id="IPR004607">
    <property type="entry name" value="GART"/>
</dbReference>
<dbReference type="PROSITE" id="PS00373">
    <property type="entry name" value="GART"/>
    <property type="match status" value="1"/>
</dbReference>
<dbReference type="Gene3D" id="3.40.50.170">
    <property type="entry name" value="Formyl transferase, N-terminal domain"/>
    <property type="match status" value="1"/>
</dbReference>
<feature type="active site" description="Proton donor" evidence="6">
    <location>
        <position position="112"/>
    </location>
</feature>
<evidence type="ECO:0000256" key="3">
    <source>
        <dbReference type="ARBA" id="ARBA00022755"/>
    </source>
</evidence>
<comment type="pathway">
    <text evidence="1 6">Purine metabolism; IMP biosynthesis via de novo pathway; N(2)-formyl-N(1)-(5-phospho-D-ribosyl)glycinamide from N(1)-(5-phospho-D-ribosyl)glycinamide (10-formyl THF route): step 1/1.</text>
</comment>
<gene>
    <name evidence="6" type="primary">purN</name>
    <name evidence="8" type="ORF">Theth_0461</name>
</gene>
<comment type="function">
    <text evidence="6">Catalyzes the transfer of a formyl group from 10-formyltetrahydrofolate to 5-phospho-ribosyl-glycinamide (GAR), producing 5-phospho-ribosyl-N-formylglycinamide (FGAR) and tetrahydrofolate.</text>
</comment>
<dbReference type="SUPFAM" id="SSF53328">
    <property type="entry name" value="Formyltransferase"/>
    <property type="match status" value="1"/>
</dbReference>
<dbReference type="AlphaFoldDB" id="F7YWW2"/>
<comment type="similarity">
    <text evidence="4 6">Belongs to the GART family.</text>
</comment>
<comment type="caution">
    <text evidence="6">Lacks conserved residue(s) required for the propagation of feature annotation.</text>
</comment>
<dbReference type="RefSeq" id="WP_013931777.1">
    <property type="nucleotide sequence ID" value="NC_015707.1"/>
</dbReference>
<protein>
    <recommendedName>
        <fullName evidence="6">Phosphoribosylglycinamide formyltransferase</fullName>
        <ecNumber evidence="6">2.1.2.2</ecNumber>
    </recommendedName>
    <alternativeName>
        <fullName evidence="6">5'-phosphoribosylglycinamide transformylase</fullName>
    </alternativeName>
    <alternativeName>
        <fullName evidence="6">GAR transformylase</fullName>
        <shortName evidence="6">GART</shortName>
    </alternativeName>
</protein>
<dbReference type="InterPro" id="IPR001555">
    <property type="entry name" value="GART_AS"/>
</dbReference>
<comment type="catalytic activity">
    <reaction evidence="5 6">
        <text>N(1)-(5-phospho-beta-D-ribosyl)glycinamide + (6R)-10-formyltetrahydrofolate = N(2)-formyl-N(1)-(5-phospho-beta-D-ribosyl)glycinamide + (6S)-5,6,7,8-tetrahydrofolate + H(+)</text>
        <dbReference type="Rhea" id="RHEA:15053"/>
        <dbReference type="ChEBI" id="CHEBI:15378"/>
        <dbReference type="ChEBI" id="CHEBI:57453"/>
        <dbReference type="ChEBI" id="CHEBI:143788"/>
        <dbReference type="ChEBI" id="CHEBI:147286"/>
        <dbReference type="ChEBI" id="CHEBI:195366"/>
        <dbReference type="EC" id="2.1.2.2"/>
    </reaction>
</comment>
<dbReference type="STRING" id="688269.Theth_0461"/>
<feature type="binding site" evidence="6">
    <location>
        <begin position="15"/>
        <end position="17"/>
    </location>
    <ligand>
        <name>N(1)-(5-phospho-beta-D-ribosyl)glycinamide</name>
        <dbReference type="ChEBI" id="CHEBI:143788"/>
    </ligand>
</feature>
<evidence type="ECO:0000256" key="2">
    <source>
        <dbReference type="ARBA" id="ARBA00022679"/>
    </source>
</evidence>
<accession>F7YWW2</accession>
<feature type="domain" description="Formyl transferase N-terminal" evidence="7">
    <location>
        <begin position="9"/>
        <end position="190"/>
    </location>
</feature>
<dbReference type="KEGG" id="tta:Theth_0461"/>
<dbReference type="GO" id="GO:0006189">
    <property type="term" value="P:'de novo' IMP biosynthetic process"/>
    <property type="evidence" value="ECO:0007669"/>
    <property type="project" value="UniProtKB-UniRule"/>
</dbReference>
<feature type="site" description="Raises pKa of active site His" evidence="6">
    <location>
        <position position="153"/>
    </location>
</feature>
<keyword evidence="2 6" id="KW-0808">Transferase</keyword>
<sequence precursor="true">MSKPLCLGVLVSGQGTNLQAIIDACERKEINAYVGVVISNKPNAYALQRAKKHGIPNYVILRKDYPSQLEYEKAMVEILKAHEVELVVLAGFMKILSSYFIECFRNRIINIHPSLIPAFCGKGFYGMKVHEAVIEYGVKVTGATVHFVDENVDAGPIILQEPVFVDQNDTPETLAQKVHEVEHKLLVKAIKLLSENKVEIVGRRVIIKEGE</sequence>
<dbReference type="NCBIfam" id="TIGR00639">
    <property type="entry name" value="PurN"/>
    <property type="match status" value="1"/>
</dbReference>
<dbReference type="Pfam" id="PF00551">
    <property type="entry name" value="Formyl_trans_N"/>
    <property type="match status" value="1"/>
</dbReference>
<dbReference type="InterPro" id="IPR036477">
    <property type="entry name" value="Formyl_transf_N_sf"/>
</dbReference>
<name>F7YWW2_9THEM</name>
<reference evidence="8 9" key="1">
    <citation type="submission" date="2010-11" db="EMBL/GenBank/DDBJ databases">
        <title>The complete genome of Thermotoga thermarum DSM 5069.</title>
        <authorList>
            <consortium name="US DOE Joint Genome Institute (JGI-PGF)"/>
            <person name="Lucas S."/>
            <person name="Copeland A."/>
            <person name="Lapidus A."/>
            <person name="Bruce D."/>
            <person name="Goodwin L."/>
            <person name="Pitluck S."/>
            <person name="Kyrpides N."/>
            <person name="Mavromatis K."/>
            <person name="Ivanova N."/>
            <person name="Zeytun A."/>
            <person name="Brettin T."/>
            <person name="Detter J.C."/>
            <person name="Tapia R."/>
            <person name="Han C."/>
            <person name="Land M."/>
            <person name="Hauser L."/>
            <person name="Markowitz V."/>
            <person name="Cheng J.-F."/>
            <person name="Hugenholtz P."/>
            <person name="Woyke T."/>
            <person name="Wu D."/>
            <person name="Spring S."/>
            <person name="Schroeder M."/>
            <person name="Brambilla E."/>
            <person name="Klenk H.-P."/>
            <person name="Eisen J.A."/>
        </authorList>
    </citation>
    <scope>NUCLEOTIDE SEQUENCE [LARGE SCALE GENOMIC DNA]</scope>
    <source>
        <strain evidence="8 9">DSM 5069</strain>
    </source>
</reference>
<feature type="binding site" evidence="6">
    <location>
        <position position="110"/>
    </location>
    <ligand>
        <name>(6R)-10-formyltetrahydrofolate</name>
        <dbReference type="ChEBI" id="CHEBI:195366"/>
    </ligand>
</feature>
<dbReference type="PATRIC" id="fig|688269.3.peg.473"/>
<dbReference type="HOGENOM" id="CLU_038395_1_0_0"/>
<dbReference type="PANTHER" id="PTHR43369">
    <property type="entry name" value="PHOSPHORIBOSYLGLYCINAMIDE FORMYLTRANSFERASE"/>
    <property type="match status" value="1"/>
</dbReference>
<keyword evidence="3 6" id="KW-0658">Purine biosynthesis</keyword>